<reference evidence="4" key="1">
    <citation type="submission" date="2015-09" db="EMBL/GenBank/DDBJ databases">
        <title>Draft Genome Sequences of Two Novel Amoeba-resistant Intranuclear Bacteria, Candidatus Berkiella cookevillensis and Candidatus Berkiella aquae.</title>
        <authorList>
            <person name="Mehari Y.T."/>
            <person name="Arivett B.A."/>
            <person name="Farone A.L."/>
            <person name="Gunderson J.H."/>
            <person name="Farone M.B."/>
        </authorList>
    </citation>
    <scope>NUCLEOTIDE SEQUENCE [LARGE SCALE GENOMIC DNA]</scope>
    <source>
        <strain evidence="4">HT99</strain>
    </source>
</reference>
<dbReference type="RefSeq" id="WP_075065020.1">
    <property type="nucleotide sequence ID" value="NZ_LKAJ02000001.1"/>
</dbReference>
<dbReference type="SUPFAM" id="SSF55729">
    <property type="entry name" value="Acyl-CoA N-acyltransferases (Nat)"/>
    <property type="match status" value="1"/>
</dbReference>
<dbReference type="CDD" id="cd04301">
    <property type="entry name" value="NAT_SF"/>
    <property type="match status" value="1"/>
</dbReference>
<gene>
    <name evidence="4" type="ORF">HT99x_00386</name>
    <name evidence="5" type="ORF">HT99x_010165</name>
</gene>
<dbReference type="InterPro" id="IPR000182">
    <property type="entry name" value="GNAT_dom"/>
</dbReference>
<evidence type="ECO:0000256" key="2">
    <source>
        <dbReference type="ARBA" id="ARBA00023315"/>
    </source>
</evidence>
<dbReference type="EMBL" id="LKAJ02000001">
    <property type="protein sequence ID" value="MCS5711795.1"/>
    <property type="molecule type" value="Genomic_DNA"/>
</dbReference>
<dbReference type="AlphaFoldDB" id="A0A0Q9YPW6"/>
<dbReference type="Gene3D" id="3.40.630.30">
    <property type="match status" value="1"/>
</dbReference>
<dbReference type="InterPro" id="IPR016181">
    <property type="entry name" value="Acyl_CoA_acyltransferase"/>
</dbReference>
<evidence type="ECO:0000256" key="1">
    <source>
        <dbReference type="ARBA" id="ARBA00022679"/>
    </source>
</evidence>
<dbReference type="PANTHER" id="PTHR43877:SF2">
    <property type="entry name" value="AMINOALKYLPHOSPHONATE N-ACETYLTRANSFERASE-RELATED"/>
    <property type="match status" value="1"/>
</dbReference>
<feature type="domain" description="N-acetyltransferase" evidence="3">
    <location>
        <begin position="2"/>
        <end position="168"/>
    </location>
</feature>
<dbReference type="Pfam" id="PF00583">
    <property type="entry name" value="Acetyltransf_1"/>
    <property type="match status" value="1"/>
</dbReference>
<dbReference type="OrthoDB" id="9803772at2"/>
<evidence type="ECO:0000313" key="4">
    <source>
        <dbReference type="EMBL" id="KRG22845.1"/>
    </source>
</evidence>
<dbReference type="PANTHER" id="PTHR43877">
    <property type="entry name" value="AMINOALKYLPHOSPHONATE N-ACETYLTRANSFERASE-RELATED-RELATED"/>
    <property type="match status" value="1"/>
</dbReference>
<organism evidence="4">
    <name type="scientific">Candidatus Berkiella aquae</name>
    <dbReference type="NCBI Taxonomy" id="295108"/>
    <lineage>
        <taxon>Bacteria</taxon>
        <taxon>Pseudomonadati</taxon>
        <taxon>Pseudomonadota</taxon>
        <taxon>Gammaproteobacteria</taxon>
        <taxon>Candidatus Berkiellales</taxon>
        <taxon>Candidatus Berkiellaceae</taxon>
        <taxon>Candidatus Berkiella</taxon>
    </lineage>
</organism>
<evidence type="ECO:0000313" key="6">
    <source>
        <dbReference type="Proteomes" id="UP000051497"/>
    </source>
</evidence>
<dbReference type="STRING" id="295108.HT99x_00386"/>
<dbReference type="InterPro" id="IPR050832">
    <property type="entry name" value="Bact_Acetyltransf"/>
</dbReference>
<comment type="caution">
    <text evidence="4">The sequence shown here is derived from an EMBL/GenBank/DDBJ whole genome shotgun (WGS) entry which is preliminary data.</text>
</comment>
<accession>A0A0Q9YPW6</accession>
<reference evidence="5" key="2">
    <citation type="journal article" date="2016" name="Genome Announc.">
        <title>Draft Genome Sequences of Two Novel Amoeba-Resistant Intranuclear Bacteria, 'Candidatus Berkiella cookevillensis' and 'Candidatus Berkiella aquae'.</title>
        <authorList>
            <person name="Mehari Y.T."/>
            <person name="Arivett B.A."/>
            <person name="Farone A.L."/>
            <person name="Gunderson J.H."/>
            <person name="Farone M.B."/>
        </authorList>
    </citation>
    <scope>NUCLEOTIDE SEQUENCE</scope>
    <source>
        <strain evidence="5">HT99</strain>
    </source>
</reference>
<evidence type="ECO:0000313" key="5">
    <source>
        <dbReference type="EMBL" id="MCS5711795.1"/>
    </source>
</evidence>
<protein>
    <submittedName>
        <fullName evidence="4">Acetyltransferase (GNAT) family protein</fullName>
    </submittedName>
    <submittedName>
        <fullName evidence="5">GNAT family N-acetyltransferase</fullName>
    </submittedName>
</protein>
<dbReference type="Proteomes" id="UP000051497">
    <property type="component" value="Unassembled WGS sequence"/>
</dbReference>
<sequence length="168" mass="19539">MLEVKPLEENQISTIVAAFTQIGWHKPSTLFLQYLQEQANQQRFIWIVTEQNTFVGYVTLKRDSLYQPFREKHIPEISDLNVLPYHRKKGAGTLLLETAERQAARWGNKMVGIAVGMNADYGQAQRLYIKRHYVPDGRGLTYQYQQVIAGHPYPVDDDLTLWFTKQLK</sequence>
<proteinExistence type="predicted"/>
<evidence type="ECO:0000259" key="3">
    <source>
        <dbReference type="PROSITE" id="PS51186"/>
    </source>
</evidence>
<dbReference type="GO" id="GO:0016747">
    <property type="term" value="F:acyltransferase activity, transferring groups other than amino-acyl groups"/>
    <property type="evidence" value="ECO:0007669"/>
    <property type="project" value="InterPro"/>
</dbReference>
<keyword evidence="1 4" id="KW-0808">Transferase</keyword>
<name>A0A0Q9YPW6_9GAMM</name>
<keyword evidence="2" id="KW-0012">Acyltransferase</keyword>
<reference evidence="5" key="3">
    <citation type="submission" date="2021-06" db="EMBL/GenBank/DDBJ databases">
        <title>Genomic Description and Analysis of Intracellular Bacteria, Candidatus Berkiella cookevillensis and Candidatus Berkiella aquae.</title>
        <authorList>
            <person name="Kidane D.T."/>
            <person name="Mehari Y.T."/>
            <person name="Rice F.C."/>
            <person name="Arivett B.A."/>
            <person name="Farone A.L."/>
            <person name="Berk S.G."/>
            <person name="Farone M.B."/>
        </authorList>
    </citation>
    <scope>NUCLEOTIDE SEQUENCE</scope>
    <source>
        <strain evidence="5">HT99</strain>
    </source>
</reference>
<dbReference type="EMBL" id="LKAJ01000001">
    <property type="protein sequence ID" value="KRG22845.1"/>
    <property type="molecule type" value="Genomic_DNA"/>
</dbReference>
<keyword evidence="6" id="KW-1185">Reference proteome</keyword>
<dbReference type="PROSITE" id="PS51186">
    <property type="entry name" value="GNAT"/>
    <property type="match status" value="1"/>
</dbReference>